<comment type="caution">
    <text evidence="2">The sequence shown here is derived from an EMBL/GenBank/DDBJ whole genome shotgun (WGS) entry which is preliminary data.</text>
</comment>
<keyword evidence="3" id="KW-1185">Reference proteome</keyword>
<dbReference type="Proteomes" id="UP001163105">
    <property type="component" value="Unassembled WGS sequence"/>
</dbReference>
<name>A0AB34FRV3_9HYPO</name>
<evidence type="ECO:0000313" key="3">
    <source>
        <dbReference type="Proteomes" id="UP001163105"/>
    </source>
</evidence>
<evidence type="ECO:0000256" key="1">
    <source>
        <dbReference type="SAM" id="Phobius"/>
    </source>
</evidence>
<feature type="transmembrane region" description="Helical" evidence="1">
    <location>
        <begin position="12"/>
        <end position="32"/>
    </location>
</feature>
<dbReference type="GO" id="GO:0016874">
    <property type="term" value="F:ligase activity"/>
    <property type="evidence" value="ECO:0007669"/>
    <property type="project" value="UniProtKB-KW"/>
</dbReference>
<reference evidence="2" key="1">
    <citation type="submission" date="2023-01" db="EMBL/GenBank/DDBJ databases">
        <title>The growth and conidiation of Purpureocillium lavendulum are regulated by nitrogen source and histone H3K14 acetylation.</title>
        <authorList>
            <person name="Tang P."/>
            <person name="Han J."/>
            <person name="Zhang C."/>
            <person name="Tang P."/>
            <person name="Qi F."/>
            <person name="Zhang K."/>
            <person name="Liang L."/>
        </authorList>
    </citation>
    <scope>NUCLEOTIDE SEQUENCE</scope>
    <source>
        <strain evidence="2">YMF1.00683</strain>
    </source>
</reference>
<organism evidence="2 3">
    <name type="scientific">Purpureocillium lavendulum</name>
    <dbReference type="NCBI Taxonomy" id="1247861"/>
    <lineage>
        <taxon>Eukaryota</taxon>
        <taxon>Fungi</taxon>
        <taxon>Dikarya</taxon>
        <taxon>Ascomycota</taxon>
        <taxon>Pezizomycotina</taxon>
        <taxon>Sordariomycetes</taxon>
        <taxon>Hypocreomycetidae</taxon>
        <taxon>Hypocreales</taxon>
        <taxon>Ophiocordycipitaceae</taxon>
        <taxon>Purpureocillium</taxon>
    </lineage>
</organism>
<keyword evidence="1" id="KW-0812">Transmembrane</keyword>
<feature type="transmembrane region" description="Helical" evidence="1">
    <location>
        <begin position="77"/>
        <end position="98"/>
    </location>
</feature>
<dbReference type="EMBL" id="JAQHRD010000004">
    <property type="protein sequence ID" value="KAJ6442303.1"/>
    <property type="molecule type" value="Genomic_DNA"/>
</dbReference>
<dbReference type="AlphaFoldDB" id="A0AB34FRV3"/>
<evidence type="ECO:0000313" key="2">
    <source>
        <dbReference type="EMBL" id="KAJ6442303.1"/>
    </source>
</evidence>
<keyword evidence="2" id="KW-0436">Ligase</keyword>
<gene>
    <name evidence="2" type="ORF">O9K51_05859</name>
</gene>
<sequence>MSRSWLPAAKATFFGIEVILATTLLVLFSVSYPTRVRSRLWEEGGSHKWNSDPRLRIYFYANHREPPEIPLIWSHRLAASNLSIAILTVFVLFTRIIVSHLGYFPKYTNALYDLLLLSLWSVSIIGQSSADHSDPRHPCEHPWYLMHSCTGIAERNRGYCRVAQASFLLSILALLVYGSRLLHCAYQALFSSDNDGEQEFAWERAPNTKAMPAGDLEWTTERETEKHGWLDQPLSPVLAFFTETSE</sequence>
<keyword evidence="1" id="KW-0472">Membrane</keyword>
<proteinExistence type="predicted"/>
<keyword evidence="1" id="KW-1133">Transmembrane helix</keyword>
<protein>
    <submittedName>
        <fullName evidence="2">Isoleucine-tRNA ligase, cytoplasmic</fullName>
    </submittedName>
</protein>
<accession>A0AB34FRV3</accession>